<dbReference type="EMBL" id="WKKF01000006">
    <property type="protein sequence ID" value="MRX55799.1"/>
    <property type="molecule type" value="Genomic_DNA"/>
</dbReference>
<feature type="transmembrane region" description="Helical" evidence="1">
    <location>
        <begin position="110"/>
        <end position="130"/>
    </location>
</feature>
<keyword evidence="1" id="KW-0472">Membrane</keyword>
<reference evidence="2 3" key="1">
    <citation type="submission" date="2019-11" db="EMBL/GenBank/DDBJ databases">
        <title>Bacillus idriensis genome.</title>
        <authorList>
            <person name="Konopka E.N."/>
            <person name="Newman J.D."/>
        </authorList>
    </citation>
    <scope>NUCLEOTIDE SEQUENCE [LARGE SCALE GENOMIC DNA]</scope>
    <source>
        <strain evidence="2 3">DSM 19097</strain>
    </source>
</reference>
<dbReference type="AlphaFoldDB" id="A0A6I2MDJ0"/>
<dbReference type="Pfam" id="PF04307">
    <property type="entry name" value="YdjM"/>
    <property type="match status" value="1"/>
</dbReference>
<evidence type="ECO:0000313" key="2">
    <source>
        <dbReference type="EMBL" id="MRX55799.1"/>
    </source>
</evidence>
<comment type="caution">
    <text evidence="2">The sequence shown here is derived from an EMBL/GenBank/DDBJ whole genome shotgun (WGS) entry which is preliminary data.</text>
</comment>
<dbReference type="PANTHER" id="PTHR40031:SF1">
    <property type="entry name" value="MEMBRANE-BOUND METAL-DEPENDENT HYDROLASE"/>
    <property type="match status" value="1"/>
</dbReference>
<feature type="transmembrane region" description="Helical" evidence="1">
    <location>
        <begin position="142"/>
        <end position="168"/>
    </location>
</feature>
<feature type="transmembrane region" description="Helical" evidence="1">
    <location>
        <begin position="84"/>
        <end position="104"/>
    </location>
</feature>
<keyword evidence="2" id="KW-0378">Hydrolase</keyword>
<accession>A0A6I2MDJ0</accession>
<proteinExistence type="predicted"/>
<keyword evidence="1" id="KW-0812">Transmembrane</keyword>
<gene>
    <name evidence="2" type="ORF">GJU41_17695</name>
</gene>
<dbReference type="Proteomes" id="UP000441585">
    <property type="component" value="Unassembled WGS sequence"/>
</dbReference>
<organism evidence="2 3">
    <name type="scientific">Metabacillus idriensis</name>
    <dbReference type="NCBI Taxonomy" id="324768"/>
    <lineage>
        <taxon>Bacteria</taxon>
        <taxon>Bacillati</taxon>
        <taxon>Bacillota</taxon>
        <taxon>Bacilli</taxon>
        <taxon>Bacillales</taxon>
        <taxon>Bacillaceae</taxon>
        <taxon>Metabacillus</taxon>
    </lineage>
</organism>
<dbReference type="GO" id="GO:0016787">
    <property type="term" value="F:hydrolase activity"/>
    <property type="evidence" value="ECO:0007669"/>
    <property type="project" value="UniProtKB-KW"/>
</dbReference>
<evidence type="ECO:0000256" key="1">
    <source>
        <dbReference type="SAM" id="Phobius"/>
    </source>
</evidence>
<protein>
    <submittedName>
        <fullName evidence="2">Metal-dependent hydrolase</fullName>
    </submittedName>
</protein>
<keyword evidence="3" id="KW-1185">Reference proteome</keyword>
<sequence>MKGNRILEVNCMDTSTHITMGFGLAGLAFIDPAVAARPELASAVLIGTVLGSNAPDFDYGIRLFKGNDMYTEHHRGLSHSIPAWFMWTGLLTAIIYLFHFNFTALELIHLSGWIFLAVVLHVIFDIFNAYGTQAARPFTKKWLSLNFIPLFDPLIVFLHLLGLALWGLTGDPGLVFLIVYLMIGLYLLERFFSSRRVLAMVKMEVDGNDSVTIIPTIRWSVWNIVLETDSFFDVGELRNKELKWIHTFEKADQDAYVLDKAKKDENVGHFLKNSKHVHSVVLSIPSGYEIRFFDLRFRAKNHYPYMAVCQMTKNGLILSSCTGWFHQADQFKSKLISHENAGKNQLEA</sequence>
<dbReference type="InterPro" id="IPR007404">
    <property type="entry name" value="YdjM-like"/>
</dbReference>
<keyword evidence="1" id="KW-1133">Transmembrane helix</keyword>
<dbReference type="PANTHER" id="PTHR40031">
    <property type="entry name" value="HYPOTHETICAL MEMBRANE SPANNING PROTEIN"/>
    <property type="match status" value="1"/>
</dbReference>
<feature type="transmembrane region" description="Helical" evidence="1">
    <location>
        <begin position="174"/>
        <end position="192"/>
    </location>
</feature>
<evidence type="ECO:0000313" key="3">
    <source>
        <dbReference type="Proteomes" id="UP000441585"/>
    </source>
</evidence>
<dbReference type="InterPro" id="IPR053170">
    <property type="entry name" value="Transcription_regulator"/>
</dbReference>
<name>A0A6I2MDJ0_9BACI</name>